<dbReference type="EMBL" id="DVOR01000009">
    <property type="protein sequence ID" value="HIV08543.1"/>
    <property type="molecule type" value="Genomic_DNA"/>
</dbReference>
<dbReference type="SUPFAM" id="SSF55545">
    <property type="entry name" value="beta-N-acetylhexosaminidase-like domain"/>
    <property type="match status" value="1"/>
</dbReference>
<keyword evidence="1 3" id="KW-0378">Hydrolase</keyword>
<organism evidence="6 7">
    <name type="scientific">Candidatus Spyradenecus faecavium</name>
    <dbReference type="NCBI Taxonomy" id="2840947"/>
    <lineage>
        <taxon>Bacteria</taxon>
        <taxon>Pseudomonadati</taxon>
        <taxon>Lentisphaerota</taxon>
        <taxon>Lentisphaeria</taxon>
        <taxon>Lentisphaerales</taxon>
        <taxon>Lentisphaeraceae</taxon>
        <taxon>Lentisphaeraceae incertae sedis</taxon>
        <taxon>Candidatus Spyradenecus</taxon>
    </lineage>
</organism>
<dbReference type="Gene3D" id="1.20.58.460">
    <property type="entry name" value="Hyaluronidase post-catalytic domain-like"/>
    <property type="match status" value="1"/>
</dbReference>
<evidence type="ECO:0000256" key="3">
    <source>
        <dbReference type="PROSITE-ProRule" id="PRU01353"/>
    </source>
</evidence>
<keyword evidence="4" id="KW-0732">Signal</keyword>
<reference evidence="6" key="2">
    <citation type="journal article" date="2021" name="PeerJ">
        <title>Extensive microbial diversity within the chicken gut microbiome revealed by metagenomics and culture.</title>
        <authorList>
            <person name="Gilroy R."/>
            <person name="Ravi A."/>
            <person name="Getino M."/>
            <person name="Pursley I."/>
            <person name="Horton D.L."/>
            <person name="Alikhan N.F."/>
            <person name="Baker D."/>
            <person name="Gharbi K."/>
            <person name="Hall N."/>
            <person name="Watson M."/>
            <person name="Adriaenssens E.M."/>
            <person name="Foster-Nyarko E."/>
            <person name="Jarju S."/>
            <person name="Secka A."/>
            <person name="Antonio M."/>
            <person name="Oren A."/>
            <person name="Chaudhuri R.R."/>
            <person name="La Ragione R."/>
            <person name="Hildebrand F."/>
            <person name="Pallen M.J."/>
        </authorList>
    </citation>
    <scope>NUCLEOTIDE SEQUENCE</scope>
    <source>
        <strain evidence="6">35461</strain>
    </source>
</reference>
<reference evidence="6" key="1">
    <citation type="submission" date="2020-10" db="EMBL/GenBank/DDBJ databases">
        <authorList>
            <person name="Gilroy R."/>
        </authorList>
    </citation>
    <scope>NUCLEOTIDE SEQUENCE</scope>
    <source>
        <strain evidence="6">35461</strain>
    </source>
</reference>
<comment type="caution">
    <text evidence="6">The sequence shown here is derived from an EMBL/GenBank/DDBJ whole genome shotgun (WGS) entry which is preliminary data.</text>
</comment>
<dbReference type="Proteomes" id="UP000886845">
    <property type="component" value="Unassembled WGS sequence"/>
</dbReference>
<protein>
    <submittedName>
        <fullName evidence="6">Beta-N-acetylglucosaminidase domain-containing protein</fullName>
    </submittedName>
</protein>
<dbReference type="Gene3D" id="3.20.20.80">
    <property type="entry name" value="Glycosidases"/>
    <property type="match status" value="1"/>
</dbReference>
<evidence type="ECO:0000313" key="6">
    <source>
        <dbReference type="EMBL" id="HIV08543.1"/>
    </source>
</evidence>
<dbReference type="Pfam" id="PF07555">
    <property type="entry name" value="NAGidase"/>
    <property type="match status" value="1"/>
</dbReference>
<evidence type="ECO:0000259" key="5">
    <source>
        <dbReference type="PROSITE" id="PS52009"/>
    </source>
</evidence>
<evidence type="ECO:0000256" key="1">
    <source>
        <dbReference type="ARBA" id="ARBA00022801"/>
    </source>
</evidence>
<feature type="domain" description="GH84" evidence="5">
    <location>
        <begin position="137"/>
        <end position="404"/>
    </location>
</feature>
<dbReference type="GO" id="GO:0005975">
    <property type="term" value="P:carbohydrate metabolic process"/>
    <property type="evidence" value="ECO:0007669"/>
    <property type="project" value="UniProtKB-ARBA"/>
</dbReference>
<dbReference type="Pfam" id="PF02838">
    <property type="entry name" value="Glyco_hydro_20b"/>
    <property type="match status" value="1"/>
</dbReference>
<dbReference type="InterPro" id="IPR015882">
    <property type="entry name" value="HEX_bac_N"/>
</dbReference>
<feature type="active site" description="Proton donor" evidence="3">
    <location>
        <position position="254"/>
    </location>
</feature>
<dbReference type="InterPro" id="IPR049478">
    <property type="entry name" value="BT_4395-like_hel"/>
</dbReference>
<evidence type="ECO:0000256" key="4">
    <source>
        <dbReference type="SAM" id="SignalP"/>
    </source>
</evidence>
<dbReference type="GO" id="GO:0015929">
    <property type="term" value="F:hexosaminidase activity"/>
    <property type="evidence" value="ECO:0007669"/>
    <property type="project" value="UniProtKB-ARBA"/>
</dbReference>
<dbReference type="InterPro" id="IPR029018">
    <property type="entry name" value="Hex-like_dom2"/>
</dbReference>
<evidence type="ECO:0000256" key="2">
    <source>
        <dbReference type="ARBA" id="ARBA00023295"/>
    </source>
</evidence>
<dbReference type="Pfam" id="PF21809">
    <property type="entry name" value="Glyco_hydro_84_hel"/>
    <property type="match status" value="1"/>
</dbReference>
<sequence length="804" mass="88022">MKTTLFALMAVSAGAVCADVLPASMRVWPTPQEVTLSGGDFDKPDEIALAPAQGFDADAKAALAAIAPLTDDADFTLTWKTDVSLPKEGYTLTLGEDGATLTAADASGFFYGVQTLRQLLASSEYQGVTIKDWPDVPFRGTVEGFYGLPWSFEARKSQFRFYGETKMNTYIYGPKDDPFHGFSNRWRDPYPEAEARRIAELVRVAHENKVNFVWAVHPGRDIHWKDDSDMRACVAKFEMMYKLGVRSFAVFFDDIGGEGARAEKQVELLNYVNRNFVRVKGDVTPLILCPTQYNKAWSGGPYLEVLGKGLDPDIQVMWTGDSVCTNITKDTAEWFIGKVGRKPYIWWNWPVSDYCKAHLLLGRCYGNDPSNGPRYAGFVSNPMDKPEASKIPLFGVAAYAWNPDDFDSDQAWRDGIRRNFPYVAAAMQTFAEHNSDQGPNGHGYRREESVAIEQTVRRVTQALTAGKAPAAEDLDAVAAEFRKIAKSGDTLLKKCANPLFMTEVGDWVTLFRSLGDTGATLTAALAGEGSAQDALNRLLAYRAEQAVLSKRNGQKPYQQGAGIEVASRVLTPYVNRAADALYAKLWQETAGKPAPKAEAKLYEFITNVPALKTYSVSRKGTFVQLPRIMEPKTLQPNEWLGIRLPDGVTATWVHFILDSADAPKQGRIQISSDGGQTWSERATVVSGNGKVGEMEIRRIDPKDGINAARYVNLSNKPVTITLQQFKVDVPKDASANVFGAMTDGDLASGYALAAHQSVRVPLAKPVTEANTKVLATGPVTVALEADAVVITAGDAPVAVHEVVH</sequence>
<dbReference type="InterPro" id="IPR013780">
    <property type="entry name" value="Glyco_hydro_b"/>
</dbReference>
<dbReference type="PROSITE" id="PS52009">
    <property type="entry name" value="GH84"/>
    <property type="match status" value="1"/>
</dbReference>
<evidence type="ECO:0000313" key="7">
    <source>
        <dbReference type="Proteomes" id="UP000886845"/>
    </source>
</evidence>
<dbReference type="AlphaFoldDB" id="A0A9D1NLG2"/>
<dbReference type="Gene3D" id="3.30.379.10">
    <property type="entry name" value="Chitobiase/beta-hexosaminidase domain 2-like"/>
    <property type="match status" value="1"/>
</dbReference>
<dbReference type="PANTHER" id="PTHR13170">
    <property type="entry name" value="O-GLCNACASE"/>
    <property type="match status" value="1"/>
</dbReference>
<dbReference type="InterPro" id="IPR011496">
    <property type="entry name" value="O-GlcNAcase_cat"/>
</dbReference>
<dbReference type="Gene3D" id="2.60.40.1180">
    <property type="entry name" value="Golgi alpha-mannosidase II"/>
    <property type="match status" value="1"/>
</dbReference>
<gene>
    <name evidence="6" type="ORF">IAC79_00310</name>
</gene>
<dbReference type="InterPro" id="IPR017853">
    <property type="entry name" value="GH"/>
</dbReference>
<dbReference type="SUPFAM" id="SSF51445">
    <property type="entry name" value="(Trans)glycosidases"/>
    <property type="match status" value="1"/>
</dbReference>
<dbReference type="GO" id="GO:1901135">
    <property type="term" value="P:carbohydrate derivative metabolic process"/>
    <property type="evidence" value="ECO:0007669"/>
    <property type="project" value="UniProtKB-ARBA"/>
</dbReference>
<dbReference type="InterPro" id="IPR051822">
    <property type="entry name" value="Glycosyl_Hydrolase_84"/>
</dbReference>
<feature type="chain" id="PRO_5039337350" evidence="4">
    <location>
        <begin position="19"/>
        <end position="804"/>
    </location>
</feature>
<proteinExistence type="inferred from homology"/>
<dbReference type="PANTHER" id="PTHR13170:SF16">
    <property type="entry name" value="PROTEIN O-GLCNACASE"/>
    <property type="match status" value="1"/>
</dbReference>
<comment type="similarity">
    <text evidence="3">Belongs to the glycosyl hydrolase 84 family.</text>
</comment>
<keyword evidence="2 3" id="KW-0326">Glycosidase</keyword>
<name>A0A9D1NLG2_9BACT</name>
<dbReference type="SUPFAM" id="SSF140657">
    <property type="entry name" value="Hyaluronidase post-catalytic domain-like"/>
    <property type="match status" value="1"/>
</dbReference>
<feature type="signal peptide" evidence="4">
    <location>
        <begin position="1"/>
        <end position="18"/>
    </location>
</feature>
<accession>A0A9D1NLG2</accession>